<comment type="caution">
    <text evidence="5">The sequence shown here is derived from an EMBL/GenBank/DDBJ whole genome shotgun (WGS) entry which is preliminary data.</text>
</comment>
<proteinExistence type="predicted"/>
<evidence type="ECO:0000256" key="1">
    <source>
        <dbReference type="ARBA" id="ARBA00037217"/>
    </source>
</evidence>
<accession>A0ABS7VL85</accession>
<protein>
    <recommendedName>
        <fullName evidence="3">Pyridine nucleotide-disulfide oxidoreductase domain-containing protein 2</fullName>
    </recommendedName>
</protein>
<organism evidence="5 6">
    <name type="scientific">Microvirga puerhi</name>
    <dbReference type="NCBI Taxonomy" id="2876078"/>
    <lineage>
        <taxon>Bacteria</taxon>
        <taxon>Pseudomonadati</taxon>
        <taxon>Pseudomonadota</taxon>
        <taxon>Alphaproteobacteria</taxon>
        <taxon>Hyphomicrobiales</taxon>
        <taxon>Methylobacteriaceae</taxon>
        <taxon>Microvirga</taxon>
    </lineage>
</organism>
<dbReference type="PANTHER" id="PTHR10668">
    <property type="entry name" value="PHYTOENE DEHYDROGENASE"/>
    <property type="match status" value="1"/>
</dbReference>
<evidence type="ECO:0000313" key="6">
    <source>
        <dbReference type="Proteomes" id="UP000704176"/>
    </source>
</evidence>
<keyword evidence="6" id="KW-1185">Reference proteome</keyword>
<dbReference type="EMBL" id="JAIRBM010000003">
    <property type="protein sequence ID" value="MBZ6075762.1"/>
    <property type="molecule type" value="Genomic_DNA"/>
</dbReference>
<evidence type="ECO:0000259" key="4">
    <source>
        <dbReference type="Pfam" id="PF01593"/>
    </source>
</evidence>
<sequence length="547" mass="58878">MTHARMGMMSNTLNTPTHRFDAIVIGGGHNGLISAAYLGRAGFKVAVLEARDSLGGPCGTYEFMPGYRTAFTNSPGSFEPRFIQELDLPKFGLQFVRTDPTVVHPFPSRCFLGWRDRDKIAEQLNAYAAGEADRYFGLLSSLEELGRHLGTSLFQASPDPVAIARNLPKDQESLFHRVFFGSLRHLLDEELESEEAKALLGMVSLNATLAPPSAPGTAIGLMLRPLSLASSPALDADDPRRAALRGSTGLPVGGMGAIIDALAACCRSQGAVIKTSTPVTRILHRNGQSVGVVTDNGDEYQAPVIVSAMNVSRLFADLLDDDAVGTDLRRTVSAVPMRGSAFKLALALDGLPRYAGLPSGVDQQQIAGVQFRIAPSLAYIERAVADGLSGVSAREPIMWGLIPSVSSPDLAPQGHHILSVNVWHAPYELREGAWETERDVFGNRCIEILSSLMPDLHERIVGHRFIDPVEMEDELGLVQSNITHGDMLPGALFGARPHRSIHNYRTPLKGLYLSGAGTWPGGYVTGIPGFNASNAVLEDRARMRASA</sequence>
<dbReference type="InterPro" id="IPR002937">
    <property type="entry name" value="Amino_oxidase"/>
</dbReference>
<comment type="function">
    <text evidence="1">Probable oxidoreductase that may play a role as regulator of mitochondrial function.</text>
</comment>
<evidence type="ECO:0000256" key="2">
    <source>
        <dbReference type="ARBA" id="ARBA00038825"/>
    </source>
</evidence>
<gene>
    <name evidence="5" type="ORF">K9B37_05605</name>
</gene>
<evidence type="ECO:0000313" key="5">
    <source>
        <dbReference type="EMBL" id="MBZ6075762.1"/>
    </source>
</evidence>
<dbReference type="SUPFAM" id="SSF51905">
    <property type="entry name" value="FAD/NAD(P)-binding domain"/>
    <property type="match status" value="1"/>
</dbReference>
<dbReference type="Gene3D" id="3.50.50.60">
    <property type="entry name" value="FAD/NAD(P)-binding domain"/>
    <property type="match status" value="2"/>
</dbReference>
<dbReference type="RefSeq" id="WP_224311934.1">
    <property type="nucleotide sequence ID" value="NZ_JAIRBM010000003.1"/>
</dbReference>
<dbReference type="PANTHER" id="PTHR10668:SF103">
    <property type="entry name" value="PYRIDINE NUCLEOTIDE-DISULFIDE OXIDOREDUCTASE DOMAIN-CONTAINING PROTEIN 2"/>
    <property type="match status" value="1"/>
</dbReference>
<dbReference type="InterPro" id="IPR036188">
    <property type="entry name" value="FAD/NAD-bd_sf"/>
</dbReference>
<dbReference type="Pfam" id="PF01593">
    <property type="entry name" value="Amino_oxidase"/>
    <property type="match status" value="1"/>
</dbReference>
<feature type="domain" description="Amine oxidase" evidence="4">
    <location>
        <begin position="31"/>
        <end position="525"/>
    </location>
</feature>
<dbReference type="Proteomes" id="UP000704176">
    <property type="component" value="Unassembled WGS sequence"/>
</dbReference>
<reference evidence="5 6" key="1">
    <citation type="submission" date="2021-09" db="EMBL/GenBank/DDBJ databases">
        <title>The complete genome sequence of a new microorganism.</title>
        <authorList>
            <person name="Zi Z."/>
        </authorList>
    </citation>
    <scope>NUCLEOTIDE SEQUENCE [LARGE SCALE GENOMIC DNA]</scope>
    <source>
        <strain evidence="5 6">WGZ8</strain>
    </source>
</reference>
<evidence type="ECO:0000256" key="3">
    <source>
        <dbReference type="ARBA" id="ARBA00040298"/>
    </source>
</evidence>
<comment type="subunit">
    <text evidence="2">Interacts with COX5B; this interaction may contribute to localize PYROXD2 to the inner face of the inner mitochondrial membrane.</text>
</comment>
<name>A0ABS7VL85_9HYPH</name>